<reference evidence="6 7" key="1">
    <citation type="submission" date="2021-01" db="EMBL/GenBank/DDBJ databases">
        <title>Chryseolinea sp. Jin1 Genome sequencing and assembly.</title>
        <authorList>
            <person name="Kim I."/>
        </authorList>
    </citation>
    <scope>NUCLEOTIDE SEQUENCE [LARGE SCALE GENOMIC DNA]</scope>
    <source>
        <strain evidence="6 7">Jin1</strain>
    </source>
</reference>
<dbReference type="Pfam" id="PF00891">
    <property type="entry name" value="Methyltransf_2"/>
    <property type="match status" value="1"/>
</dbReference>
<dbReference type="Proteomes" id="UP000613030">
    <property type="component" value="Unassembled WGS sequence"/>
</dbReference>
<name>A0ABS1KP79_9BACT</name>
<evidence type="ECO:0000259" key="4">
    <source>
        <dbReference type="Pfam" id="PF00891"/>
    </source>
</evidence>
<dbReference type="InterPro" id="IPR036388">
    <property type="entry name" value="WH-like_DNA-bd_sf"/>
</dbReference>
<dbReference type="GO" id="GO:0032259">
    <property type="term" value="P:methylation"/>
    <property type="evidence" value="ECO:0007669"/>
    <property type="project" value="UniProtKB-KW"/>
</dbReference>
<protein>
    <submittedName>
        <fullName evidence="6">Methyltransferase domain-containing protein</fullName>
    </submittedName>
</protein>
<keyword evidence="1 6" id="KW-0489">Methyltransferase</keyword>
<dbReference type="SUPFAM" id="SSF46785">
    <property type="entry name" value="Winged helix' DNA-binding domain"/>
    <property type="match status" value="1"/>
</dbReference>
<evidence type="ECO:0000313" key="7">
    <source>
        <dbReference type="Proteomes" id="UP000613030"/>
    </source>
</evidence>
<sequence>MDFYDKERLTALQAKEEAQWITFAPFVFQATRVLRNSGILTTVEAHRQGITLQELTEKIDLPAYGVRVLVEAGLGIGLLVLSEGKYKITKTTYFILHDELTKVNMDFTHDVCYNGMYFLEESIKNQKPEGLKVFGQWPTIYEALSTNLPDKAKKSWFAFDHFYSDYAYPEVLPHVYAFKPKRMLEIGGNTGKWSMASFAFDPDVNITIMDLPGYVEGAKGKLEELGYGHRISFHPGNVLDETQKFPQGFDAVWMSQFLDCFSDDEIVSILTRAKQALNPDGHIFILETFWDRQRFEASAFSLQQTSLYFTVMANGNSQMYDSKVFLECVKRAGLDVVEDKDYIGVSHTLLVCKPVK</sequence>
<evidence type="ECO:0000256" key="3">
    <source>
        <dbReference type="ARBA" id="ARBA00022691"/>
    </source>
</evidence>
<keyword evidence="3" id="KW-0949">S-adenosyl-L-methionine</keyword>
<evidence type="ECO:0000256" key="2">
    <source>
        <dbReference type="ARBA" id="ARBA00022679"/>
    </source>
</evidence>
<dbReference type="InterPro" id="IPR036390">
    <property type="entry name" value="WH_DNA-bd_sf"/>
</dbReference>
<evidence type="ECO:0000256" key="1">
    <source>
        <dbReference type="ARBA" id="ARBA00022603"/>
    </source>
</evidence>
<dbReference type="Gene3D" id="3.40.50.150">
    <property type="entry name" value="Vaccinia Virus protein VP39"/>
    <property type="match status" value="1"/>
</dbReference>
<organism evidence="6 7">
    <name type="scientific">Chryseolinea lacunae</name>
    <dbReference type="NCBI Taxonomy" id="2801331"/>
    <lineage>
        <taxon>Bacteria</taxon>
        <taxon>Pseudomonadati</taxon>
        <taxon>Bacteroidota</taxon>
        <taxon>Cytophagia</taxon>
        <taxon>Cytophagales</taxon>
        <taxon>Fulvivirgaceae</taxon>
        <taxon>Chryseolinea</taxon>
    </lineage>
</organism>
<dbReference type="Gene3D" id="1.20.58.1390">
    <property type="match status" value="1"/>
</dbReference>
<keyword evidence="7" id="KW-1185">Reference proteome</keyword>
<feature type="domain" description="O-methyltransferase C-terminal" evidence="4">
    <location>
        <begin position="178"/>
        <end position="318"/>
    </location>
</feature>
<dbReference type="Pfam" id="PF21212">
    <property type="entry name" value="Dimerisation2-like_dom"/>
    <property type="match status" value="1"/>
</dbReference>
<dbReference type="PANTHER" id="PTHR43712:SF2">
    <property type="entry name" value="O-METHYLTRANSFERASE CICE"/>
    <property type="match status" value="1"/>
</dbReference>
<dbReference type="Gene3D" id="1.10.10.10">
    <property type="entry name" value="Winged helix-like DNA-binding domain superfamily/Winged helix DNA-binding domain"/>
    <property type="match status" value="1"/>
</dbReference>
<comment type="caution">
    <text evidence="6">The sequence shown here is derived from an EMBL/GenBank/DDBJ whole genome shotgun (WGS) entry which is preliminary data.</text>
</comment>
<dbReference type="PANTHER" id="PTHR43712">
    <property type="entry name" value="PUTATIVE (AFU_ORTHOLOGUE AFUA_4G14580)-RELATED"/>
    <property type="match status" value="1"/>
</dbReference>
<dbReference type="PROSITE" id="PS51683">
    <property type="entry name" value="SAM_OMT_II"/>
    <property type="match status" value="1"/>
</dbReference>
<dbReference type="GO" id="GO:0008168">
    <property type="term" value="F:methyltransferase activity"/>
    <property type="evidence" value="ECO:0007669"/>
    <property type="project" value="UniProtKB-KW"/>
</dbReference>
<dbReference type="SUPFAM" id="SSF53335">
    <property type="entry name" value="S-adenosyl-L-methionine-dependent methyltransferases"/>
    <property type="match status" value="1"/>
</dbReference>
<dbReference type="InterPro" id="IPR049480">
    <property type="entry name" value="BVU_1015-like_N"/>
</dbReference>
<dbReference type="RefSeq" id="WP_202008634.1">
    <property type="nucleotide sequence ID" value="NZ_JAERRB010000002.1"/>
</dbReference>
<gene>
    <name evidence="6" type="ORF">JI741_08610</name>
</gene>
<accession>A0ABS1KP79</accession>
<dbReference type="InterPro" id="IPR016461">
    <property type="entry name" value="COMT-like"/>
</dbReference>
<dbReference type="InterPro" id="IPR029063">
    <property type="entry name" value="SAM-dependent_MTases_sf"/>
</dbReference>
<evidence type="ECO:0000259" key="5">
    <source>
        <dbReference type="Pfam" id="PF21212"/>
    </source>
</evidence>
<dbReference type="InterPro" id="IPR001077">
    <property type="entry name" value="COMT_C"/>
</dbReference>
<feature type="domain" description="BVU-1015-like N-terminal dimerisation-like" evidence="5">
    <location>
        <begin position="17"/>
        <end position="86"/>
    </location>
</feature>
<evidence type="ECO:0000313" key="6">
    <source>
        <dbReference type="EMBL" id="MBL0741280.1"/>
    </source>
</evidence>
<dbReference type="EMBL" id="JAERRB010000002">
    <property type="protein sequence ID" value="MBL0741280.1"/>
    <property type="molecule type" value="Genomic_DNA"/>
</dbReference>
<keyword evidence="2" id="KW-0808">Transferase</keyword>
<proteinExistence type="predicted"/>